<protein>
    <recommendedName>
        <fullName evidence="3">F-box domain-containing protein</fullName>
    </recommendedName>
</protein>
<gene>
    <name evidence="1" type="ORF">BS50DRAFT_664950</name>
</gene>
<dbReference type="OrthoDB" id="3801236at2759"/>
<accession>A0A2T2NQB5</accession>
<sequence length="386" mass="44539">MCWSIRPKPKPKFPKSKLPPSIAMSGPISAFEELYNRGITPYRDPRAGQQATGTNIDPRAELGTSRNPVRVYNMLTIPKTDTPCYIYSSEPLWVIVDNARLFLWAVSPIALGSCYSSVRIKSTAGLDWRFKRGFEKLPNELLLLIFGNMHFDPKEHVYASTSTAVMETYLFPFMRSTPKMGAISRQLFYETNSFFIRAHLRRILVDEKKCGEKIKGWDNPAILHSVLLPKPDARAMIRTLHIEVMLDDGISILRNFAIGKFGFPNIKKLTVRIDCEQFASFEYFICVGMPSHLEDRVALAERLLGNGIKFGIKGDLYMVVRTMRGYSDRVRMLKKDCVEIWNVLNDKIEFKDRDKNRFEIRGCEDFQNLKPWIKEKDKTRTLRFGE</sequence>
<dbReference type="Proteomes" id="UP000240883">
    <property type="component" value="Unassembled WGS sequence"/>
</dbReference>
<evidence type="ECO:0000313" key="2">
    <source>
        <dbReference type="Proteomes" id="UP000240883"/>
    </source>
</evidence>
<reference evidence="1 2" key="1">
    <citation type="journal article" date="2018" name="Front. Microbiol.">
        <title>Genome-Wide Analysis of Corynespora cassiicola Leaf Fall Disease Putative Effectors.</title>
        <authorList>
            <person name="Lopez D."/>
            <person name="Ribeiro S."/>
            <person name="Label P."/>
            <person name="Fumanal B."/>
            <person name="Venisse J.S."/>
            <person name="Kohler A."/>
            <person name="de Oliveira R.R."/>
            <person name="Labutti K."/>
            <person name="Lipzen A."/>
            <person name="Lail K."/>
            <person name="Bauer D."/>
            <person name="Ohm R.A."/>
            <person name="Barry K.W."/>
            <person name="Spatafora J."/>
            <person name="Grigoriev I.V."/>
            <person name="Martin F.M."/>
            <person name="Pujade-Renaud V."/>
        </authorList>
    </citation>
    <scope>NUCLEOTIDE SEQUENCE [LARGE SCALE GENOMIC DNA]</scope>
    <source>
        <strain evidence="1 2">Philippines</strain>
    </source>
</reference>
<name>A0A2T2NQB5_CORCC</name>
<dbReference type="EMBL" id="KZ678134">
    <property type="protein sequence ID" value="PSN67635.1"/>
    <property type="molecule type" value="Genomic_DNA"/>
</dbReference>
<dbReference type="AlphaFoldDB" id="A0A2T2NQB5"/>
<organism evidence="1 2">
    <name type="scientific">Corynespora cassiicola Philippines</name>
    <dbReference type="NCBI Taxonomy" id="1448308"/>
    <lineage>
        <taxon>Eukaryota</taxon>
        <taxon>Fungi</taxon>
        <taxon>Dikarya</taxon>
        <taxon>Ascomycota</taxon>
        <taxon>Pezizomycotina</taxon>
        <taxon>Dothideomycetes</taxon>
        <taxon>Pleosporomycetidae</taxon>
        <taxon>Pleosporales</taxon>
        <taxon>Corynesporascaceae</taxon>
        <taxon>Corynespora</taxon>
    </lineage>
</organism>
<keyword evidence="2" id="KW-1185">Reference proteome</keyword>
<evidence type="ECO:0000313" key="1">
    <source>
        <dbReference type="EMBL" id="PSN67635.1"/>
    </source>
</evidence>
<proteinExistence type="predicted"/>
<evidence type="ECO:0008006" key="3">
    <source>
        <dbReference type="Google" id="ProtNLM"/>
    </source>
</evidence>